<keyword evidence="4" id="KW-1185">Reference proteome</keyword>
<sequence length="272" mass="31111">MPPQSGPHDAVFRRILGEPANAASELRAVLPPALTDRLHLDRLARVPASFVDDALQWRHSDLLFTAPTPGGEAFLYVLIEHQSSTDPLMPFRMLQYMVRIWDYYLREHPNATRLPAVIPLVVHHDRRRWTGPTQLRDLLQLDPDTAEAAREFLPEFRFLLDDLARIDEQALRRRPLTPPVRVTLLLLKIAAGNPRLAEDLQPWVEELREVLARPGGLDQFTSMLRYIEVVGEAPAEQQVDQPARSAGRGGIHDHRGDAPRRRRSPRPRRHAR</sequence>
<organism evidence="3 4">
    <name type="scientific">Natronosporangium hydrolyticum</name>
    <dbReference type="NCBI Taxonomy" id="2811111"/>
    <lineage>
        <taxon>Bacteria</taxon>
        <taxon>Bacillati</taxon>
        <taxon>Actinomycetota</taxon>
        <taxon>Actinomycetes</taxon>
        <taxon>Micromonosporales</taxon>
        <taxon>Micromonosporaceae</taxon>
        <taxon>Natronosporangium</taxon>
    </lineage>
</organism>
<protein>
    <submittedName>
        <fullName evidence="3">Rpn family recombination-promoting nuclease/putative transposase</fullName>
    </submittedName>
</protein>
<dbReference type="EMBL" id="CP070499">
    <property type="protein sequence ID" value="QSB16688.1"/>
    <property type="molecule type" value="Genomic_DNA"/>
</dbReference>
<evidence type="ECO:0000256" key="1">
    <source>
        <dbReference type="SAM" id="MobiDB-lite"/>
    </source>
</evidence>
<gene>
    <name evidence="3" type="ORF">JQS43_10630</name>
</gene>
<evidence type="ECO:0000313" key="4">
    <source>
        <dbReference type="Proteomes" id="UP000662857"/>
    </source>
</evidence>
<feature type="domain" description="Transposase (putative) YhgA-like" evidence="2">
    <location>
        <begin position="7"/>
        <end position="210"/>
    </location>
</feature>
<accession>A0A895YRN6</accession>
<evidence type="ECO:0000259" key="2">
    <source>
        <dbReference type="Pfam" id="PF04754"/>
    </source>
</evidence>
<dbReference type="InterPro" id="IPR051699">
    <property type="entry name" value="Rpn/YhgA-like_nuclease"/>
</dbReference>
<feature type="region of interest" description="Disordered" evidence="1">
    <location>
        <begin position="235"/>
        <end position="272"/>
    </location>
</feature>
<dbReference type="GO" id="GO:0006310">
    <property type="term" value="P:DNA recombination"/>
    <property type="evidence" value="ECO:0007669"/>
    <property type="project" value="TreeGrafter"/>
</dbReference>
<dbReference type="RefSeq" id="WP_239678917.1">
    <property type="nucleotide sequence ID" value="NZ_CP070499.1"/>
</dbReference>
<dbReference type="KEGG" id="nhy:JQS43_10630"/>
<dbReference type="AlphaFoldDB" id="A0A895YRN6"/>
<dbReference type="PANTHER" id="PTHR34611:SF2">
    <property type="entry name" value="INACTIVE RECOMBINATION-PROMOTING NUCLEASE-LIKE PROTEIN RPNE-RELATED"/>
    <property type="match status" value="1"/>
</dbReference>
<dbReference type="GO" id="GO:1990238">
    <property type="term" value="F:double-stranded DNA endonuclease activity"/>
    <property type="evidence" value="ECO:0007669"/>
    <property type="project" value="TreeGrafter"/>
</dbReference>
<feature type="compositionally biased region" description="Basic residues" evidence="1">
    <location>
        <begin position="260"/>
        <end position="272"/>
    </location>
</feature>
<dbReference type="Pfam" id="PF04754">
    <property type="entry name" value="Transposase_31"/>
    <property type="match status" value="1"/>
</dbReference>
<proteinExistence type="predicted"/>
<name>A0A895YRN6_9ACTN</name>
<dbReference type="InterPro" id="IPR006842">
    <property type="entry name" value="Transposase_31"/>
</dbReference>
<feature type="compositionally biased region" description="Basic and acidic residues" evidence="1">
    <location>
        <begin position="250"/>
        <end position="259"/>
    </location>
</feature>
<reference evidence="3" key="1">
    <citation type="submission" date="2021-02" db="EMBL/GenBank/DDBJ databases">
        <title>Natrosporangium hydrolyticum gen. nov., sp. nov, a haloalkaliphilic actinobacterium from a soda solonchak soil.</title>
        <authorList>
            <person name="Sorokin D.Y."/>
            <person name="Khijniak T.V."/>
            <person name="Zakharycheva A.P."/>
            <person name="Boueva O.V."/>
            <person name="Ariskina E.V."/>
            <person name="Hahnke R.L."/>
            <person name="Bunk B."/>
            <person name="Sproer C."/>
            <person name="Schumann P."/>
            <person name="Evtushenko L.I."/>
            <person name="Kublanov I.V."/>
        </authorList>
    </citation>
    <scope>NUCLEOTIDE SEQUENCE</scope>
    <source>
        <strain evidence="3">DSM 106523</strain>
    </source>
</reference>
<dbReference type="Proteomes" id="UP000662857">
    <property type="component" value="Chromosome"/>
</dbReference>
<evidence type="ECO:0000313" key="3">
    <source>
        <dbReference type="EMBL" id="QSB16688.1"/>
    </source>
</evidence>
<dbReference type="PANTHER" id="PTHR34611">
    <property type="match status" value="1"/>
</dbReference>